<sequence>MVRPIQRLAADEGGAIVVIFCLMLPLMVGVTGMAVDFGSALRVRTVERRVADAAALLIANAETPDAATQAIALAKADLAAQLGTRSDTGGYTVQGQWLDSANYRLTISVRVKTSLINLVPGMPKELVVSTATTVNRIAPQYETVPPTMSQLSPEAADYNRVYFYCYSTDPARQKSADGGRREITLIADNADPPTVYDLKKMPKCQASEVPSYMLRNVRDARTQPRRWDEVGNNTYEYYTDVTIDPITRVQTFNLKGYNLGKKSTVDLTNTPILETIICDTEIKCRTAKSKGGDIPDRKTNRNPLTATTSCLEGKYMYYGWEDRPGGDRDYDDIRLVISCPKQIKVVDKQVRIVE</sequence>
<dbReference type="Proteomes" id="UP001349262">
    <property type="component" value="Unassembled WGS sequence"/>
</dbReference>
<evidence type="ECO:0000259" key="2">
    <source>
        <dbReference type="Pfam" id="PF13400"/>
    </source>
</evidence>
<dbReference type="EMBL" id="MLBY01000004">
    <property type="protein sequence ID" value="MEE7457006.1"/>
    <property type="molecule type" value="Genomic_DNA"/>
</dbReference>
<evidence type="ECO:0000256" key="1">
    <source>
        <dbReference type="SAM" id="Phobius"/>
    </source>
</evidence>
<accession>A0ABU7T8Z5</accession>
<feature type="transmembrane region" description="Helical" evidence="1">
    <location>
        <begin position="15"/>
        <end position="35"/>
    </location>
</feature>
<feature type="domain" description="Putative Flp pilus-assembly TadG-like N-terminal" evidence="2">
    <location>
        <begin position="14"/>
        <end position="56"/>
    </location>
</feature>
<comment type="caution">
    <text evidence="3">The sequence shown here is derived from an EMBL/GenBank/DDBJ whole genome shotgun (WGS) entry which is preliminary data.</text>
</comment>
<keyword evidence="1" id="KW-1133">Transmembrane helix</keyword>
<gene>
    <name evidence="3" type="ORF">MRSR164_09520</name>
</gene>
<keyword evidence="4" id="KW-1185">Reference proteome</keyword>
<name>A0ABU7T8Z5_9HYPH</name>
<dbReference type="Pfam" id="PF13400">
    <property type="entry name" value="Tad"/>
    <property type="match status" value="1"/>
</dbReference>
<evidence type="ECO:0000313" key="4">
    <source>
        <dbReference type="Proteomes" id="UP001349262"/>
    </source>
</evidence>
<keyword evidence="1" id="KW-0812">Transmembrane</keyword>
<protein>
    <recommendedName>
        <fullName evidence="2">Putative Flp pilus-assembly TadG-like N-terminal domain-containing protein</fullName>
    </recommendedName>
</protein>
<keyword evidence="1" id="KW-0472">Membrane</keyword>
<evidence type="ECO:0000313" key="3">
    <source>
        <dbReference type="EMBL" id="MEE7457006.1"/>
    </source>
</evidence>
<proteinExistence type="predicted"/>
<dbReference type="InterPro" id="IPR028087">
    <property type="entry name" value="Tad_N"/>
</dbReference>
<organism evidence="3 4">
    <name type="scientific">Methylobacterium radiotolerans</name>
    <dbReference type="NCBI Taxonomy" id="31998"/>
    <lineage>
        <taxon>Bacteria</taxon>
        <taxon>Pseudomonadati</taxon>
        <taxon>Pseudomonadota</taxon>
        <taxon>Alphaproteobacteria</taxon>
        <taxon>Hyphomicrobiales</taxon>
        <taxon>Methylobacteriaceae</taxon>
        <taxon>Methylobacterium</taxon>
    </lineage>
</organism>
<reference evidence="3 4" key="1">
    <citation type="journal article" date="2012" name="Genet. Mol. Biol.">
        <title>Analysis of 16S rRNA and mxaF genes revealing insights into Methylobacterium niche-specific plant association.</title>
        <authorList>
            <person name="Dourado M.N."/>
            <person name="Andreote F.D."/>
            <person name="Dini-Andreote F."/>
            <person name="Conti R."/>
            <person name="Araujo J.M."/>
            <person name="Araujo W.L."/>
        </authorList>
    </citation>
    <scope>NUCLEOTIDE SEQUENCE [LARGE SCALE GENOMIC DNA]</scope>
    <source>
        <strain evidence="3 4">SR1.6/4</strain>
    </source>
</reference>